<comment type="subcellular location">
    <subcellularLocation>
        <location evidence="1">Membrane</location>
        <topology evidence="1">Multi-pass membrane protein</topology>
    </subcellularLocation>
</comment>
<keyword evidence="4 9" id="KW-0812">Transmembrane</keyword>
<feature type="transmembrane region" description="Helical" evidence="9">
    <location>
        <begin position="547"/>
        <end position="568"/>
    </location>
</feature>
<feature type="transmembrane region" description="Helical" evidence="9">
    <location>
        <begin position="785"/>
        <end position="810"/>
    </location>
</feature>
<dbReference type="OrthoDB" id="10264220at2759"/>
<dbReference type="STRING" id="5762.D2W1Z5"/>
<feature type="transmembrane region" description="Helical" evidence="9">
    <location>
        <begin position="424"/>
        <end position="453"/>
    </location>
</feature>
<dbReference type="PANTHER" id="PTHR11629:SF63">
    <property type="entry name" value="V-TYPE PROTON ATPASE SUBUNIT A"/>
    <property type="match status" value="1"/>
</dbReference>
<keyword evidence="12" id="KW-1185">Reference proteome</keyword>
<dbReference type="VEuPathDB" id="AmoebaDB:NAEGRDRAFT_75402"/>
<keyword evidence="10" id="KW-0175">Coiled coil</keyword>
<dbReference type="Pfam" id="PF01496">
    <property type="entry name" value="V_ATPase_I"/>
    <property type="match status" value="1"/>
</dbReference>
<dbReference type="GO" id="GO:0007035">
    <property type="term" value="P:vacuolar acidification"/>
    <property type="evidence" value="ECO:0007669"/>
    <property type="project" value="TreeGrafter"/>
</dbReference>
<dbReference type="KEGG" id="ngr:NAEGRDRAFT_75402"/>
<feature type="transmembrane region" description="Helical" evidence="9">
    <location>
        <begin position="580"/>
        <end position="600"/>
    </location>
</feature>
<evidence type="ECO:0000256" key="7">
    <source>
        <dbReference type="ARBA" id="ARBA00023065"/>
    </source>
</evidence>
<keyword evidence="7 9" id="KW-0406">Ion transport</keyword>
<dbReference type="InterPro" id="IPR002490">
    <property type="entry name" value="V-ATPase_116kDa_su"/>
</dbReference>
<name>D2W1Z5_NAEGR</name>
<dbReference type="GO" id="GO:0046961">
    <property type="term" value="F:proton-transporting ATPase activity, rotational mechanism"/>
    <property type="evidence" value="ECO:0007669"/>
    <property type="project" value="InterPro"/>
</dbReference>
<dbReference type="eggNOG" id="KOG2189">
    <property type="taxonomic scope" value="Eukaryota"/>
</dbReference>
<keyword evidence="5 9" id="KW-0375">Hydrogen ion transport</keyword>
<evidence type="ECO:0000256" key="9">
    <source>
        <dbReference type="RuleBase" id="RU361189"/>
    </source>
</evidence>
<dbReference type="RefSeq" id="XP_002669641.1">
    <property type="nucleotide sequence ID" value="XM_002669595.1"/>
</dbReference>
<protein>
    <recommendedName>
        <fullName evidence="9">V-type proton ATPase subunit a</fullName>
    </recommendedName>
</protein>
<dbReference type="OMA" id="FYLWFFL"/>
<keyword evidence="3 9" id="KW-0813">Transport</keyword>
<evidence type="ECO:0000313" key="12">
    <source>
        <dbReference type="Proteomes" id="UP000006671"/>
    </source>
</evidence>
<evidence type="ECO:0000256" key="3">
    <source>
        <dbReference type="ARBA" id="ARBA00022448"/>
    </source>
</evidence>
<dbReference type="GO" id="GO:0000220">
    <property type="term" value="C:vacuolar proton-transporting V-type ATPase, V0 domain"/>
    <property type="evidence" value="ECO:0007669"/>
    <property type="project" value="InterPro"/>
</dbReference>
<dbReference type="Proteomes" id="UP000006671">
    <property type="component" value="Unassembled WGS sequence"/>
</dbReference>
<feature type="coiled-coil region" evidence="10">
    <location>
        <begin position="77"/>
        <end position="154"/>
    </location>
</feature>
<gene>
    <name evidence="11" type="ORF">NAEGRDRAFT_75402</name>
</gene>
<feature type="transmembrane region" description="Helical" evidence="9">
    <location>
        <begin position="654"/>
        <end position="677"/>
    </location>
</feature>
<feature type="coiled-coil region" evidence="10">
    <location>
        <begin position="286"/>
        <end position="313"/>
    </location>
</feature>
<dbReference type="FunCoup" id="D2W1Z5">
    <property type="interactions" value="144"/>
</dbReference>
<sequence length="852" mass="97354">MSSAENGVGQNFLSRLVSNRNSKKDGSASSWRSETMVLLEMTMQREVAHRSVERLGQLGLVEFKDLSSHLNGFQRHYANEVKRCEDLERIIRFFEQEMEKSNVKFVEESDKMNGDVNELQEGSVNLLDRYEREFVKLEAELRNLSDGIEQLVSQKSKAEEFLQVIELAGNLDGEASEESQSGASSSMLNRESQMSSLGCLTGVIPSEKVSAFNMLIYRSTRGNAIPKLYEISSPIYDSKLGKTVSKLVFTVFFGSSTAKEKIKKICEAMGATIYDIPSDETPGESSKKVNQQVRELEMTIENSKSRLLDLLSEIASNMSEWNNNVFREKAIYHTLNMFNYDIRNSVVALGWVAERHVETVRREMEQAMFEMHVEIPTLVDIIHTDETPPTFFETNKFTEVFQQIVNSYGIPNYKEMNPAVASVIFFPFLFSVMFGDFGHGLLLSIFSFCMIIFERRLKPIAENNELLAMIFQGRYILILMGLFSIYTGFLYNDGFGLSVDLFPTAFNFDQNGIGHKDESRTYPFGIDPGWFHTSNKLLFYNSLKMKMAIIFGVGHMTAGLLFSLVNMIQFGHFLDIFLEFIPELLILWCTFGYMSIMIVYKWCVNWGDETHVNIEIPQLLPTMTDFFLSPWKMSQPPLFYFGGSVEEAQKKQTYAQLTLLLIAVISVPILLIPKPVIEYYKQKRKLKKVLESEPVLSNSEEESHEIKLDETKVTNHAEIEPFSELFIKQLIHTIEYVLNTVSNTASYLRLWALSLAHAQLSEVFWQMTLGILLNSLESYPLLEDILVHYGIGVFFLCALWFGMTIGVLLIMESLSAFLHAIRLTWIEFQGKFFGGTGSLFQPFSFETFGKTE</sequence>
<organism evidence="12">
    <name type="scientific">Naegleria gruberi</name>
    <name type="common">Amoeba</name>
    <dbReference type="NCBI Taxonomy" id="5762"/>
    <lineage>
        <taxon>Eukaryota</taxon>
        <taxon>Discoba</taxon>
        <taxon>Heterolobosea</taxon>
        <taxon>Tetramitia</taxon>
        <taxon>Eutetramitia</taxon>
        <taxon>Vahlkampfiidae</taxon>
        <taxon>Naegleria</taxon>
    </lineage>
</organism>
<keyword evidence="8 9" id="KW-0472">Membrane</keyword>
<dbReference type="AlphaFoldDB" id="D2W1Z5"/>
<feature type="transmembrane region" description="Helical" evidence="9">
    <location>
        <begin position="474"/>
        <end position="491"/>
    </location>
</feature>
<keyword evidence="6 9" id="KW-1133">Transmembrane helix</keyword>
<dbReference type="PANTHER" id="PTHR11629">
    <property type="entry name" value="VACUOLAR PROTON ATPASES"/>
    <property type="match status" value="1"/>
</dbReference>
<dbReference type="GeneID" id="8856092"/>
<comment type="function">
    <text evidence="9">Essential component of the vacuolar proton pump (V-ATPase), a multimeric enzyme that catalyzes the translocation of protons across the membranes. Required for assembly and activity of the V-ATPase.</text>
</comment>
<accession>D2W1Z5</accession>
<evidence type="ECO:0000256" key="5">
    <source>
        <dbReference type="ARBA" id="ARBA00022781"/>
    </source>
</evidence>
<evidence type="ECO:0000313" key="11">
    <source>
        <dbReference type="EMBL" id="EFC36897.1"/>
    </source>
</evidence>
<dbReference type="PIRSF" id="PIRSF001293">
    <property type="entry name" value="ATP6V0A1"/>
    <property type="match status" value="1"/>
</dbReference>
<reference evidence="11 12" key="1">
    <citation type="journal article" date="2010" name="Cell">
        <title>The genome of Naegleria gruberi illuminates early eukaryotic versatility.</title>
        <authorList>
            <person name="Fritz-Laylin L.K."/>
            <person name="Prochnik S.E."/>
            <person name="Ginger M.L."/>
            <person name="Dacks J.B."/>
            <person name="Carpenter M.L."/>
            <person name="Field M.C."/>
            <person name="Kuo A."/>
            <person name="Paredez A."/>
            <person name="Chapman J."/>
            <person name="Pham J."/>
            <person name="Shu S."/>
            <person name="Neupane R."/>
            <person name="Cipriano M."/>
            <person name="Mancuso J."/>
            <person name="Tu H."/>
            <person name="Salamov A."/>
            <person name="Lindquist E."/>
            <person name="Shapiro H."/>
            <person name="Lucas S."/>
            <person name="Grigoriev I.V."/>
            <person name="Cande W.Z."/>
            <person name="Fulton C."/>
            <person name="Rokhsar D.S."/>
            <person name="Dawson S.C."/>
        </authorList>
    </citation>
    <scope>NUCLEOTIDE SEQUENCE [LARGE SCALE GENOMIC DNA]</scope>
    <source>
        <strain evidence="11 12">NEG-M</strain>
    </source>
</reference>
<evidence type="ECO:0000256" key="8">
    <source>
        <dbReference type="ARBA" id="ARBA00023136"/>
    </source>
</evidence>
<evidence type="ECO:0000256" key="1">
    <source>
        <dbReference type="ARBA" id="ARBA00004141"/>
    </source>
</evidence>
<evidence type="ECO:0000256" key="4">
    <source>
        <dbReference type="ARBA" id="ARBA00022692"/>
    </source>
</evidence>
<dbReference type="InterPro" id="IPR026028">
    <property type="entry name" value="V-type_ATPase_116kDa_su_euka"/>
</dbReference>
<evidence type="ECO:0000256" key="6">
    <source>
        <dbReference type="ARBA" id="ARBA00022989"/>
    </source>
</evidence>
<evidence type="ECO:0000256" key="10">
    <source>
        <dbReference type="SAM" id="Coils"/>
    </source>
</evidence>
<evidence type="ECO:0000256" key="2">
    <source>
        <dbReference type="ARBA" id="ARBA00009904"/>
    </source>
</evidence>
<dbReference type="GO" id="GO:0051117">
    <property type="term" value="F:ATPase binding"/>
    <property type="evidence" value="ECO:0007669"/>
    <property type="project" value="TreeGrafter"/>
</dbReference>
<dbReference type="InParanoid" id="D2W1Z5"/>
<dbReference type="EMBL" id="GG738924">
    <property type="protein sequence ID" value="EFC36897.1"/>
    <property type="molecule type" value="Genomic_DNA"/>
</dbReference>
<proteinExistence type="inferred from homology"/>
<comment type="similarity">
    <text evidence="2 9">Belongs to the V-ATPase 116 kDa subunit family.</text>
</comment>